<evidence type="ECO:0008006" key="4">
    <source>
        <dbReference type="Google" id="ProtNLM"/>
    </source>
</evidence>
<dbReference type="Proteomes" id="UP000249375">
    <property type="component" value="Chromosome"/>
</dbReference>
<feature type="signal peptide" evidence="1">
    <location>
        <begin position="1"/>
        <end position="23"/>
    </location>
</feature>
<evidence type="ECO:0000313" key="3">
    <source>
        <dbReference type="Proteomes" id="UP000249375"/>
    </source>
</evidence>
<dbReference type="RefSeq" id="WP_111898337.1">
    <property type="nucleotide sequence ID" value="NZ_CP033459.1"/>
</dbReference>
<proteinExistence type="predicted"/>
<gene>
    <name evidence="2" type="ORF">C7Y71_006930</name>
</gene>
<protein>
    <recommendedName>
        <fullName evidence="4">Secreted protein</fullName>
    </recommendedName>
</protein>
<organism evidence="2 3">
    <name type="scientific">Pseudoprevotella muciniphila</name>
    <dbReference type="NCBI Taxonomy" id="2133944"/>
    <lineage>
        <taxon>Bacteria</taxon>
        <taxon>Pseudomonadati</taxon>
        <taxon>Bacteroidota</taxon>
        <taxon>Bacteroidia</taxon>
        <taxon>Bacteroidales</taxon>
        <taxon>Prevotellaceae</taxon>
        <taxon>Pseudoprevotella</taxon>
    </lineage>
</organism>
<keyword evidence="1" id="KW-0732">Signal</keyword>
<evidence type="ECO:0000256" key="1">
    <source>
        <dbReference type="SAM" id="SignalP"/>
    </source>
</evidence>
<keyword evidence="3" id="KW-1185">Reference proteome</keyword>
<dbReference type="EMBL" id="CP033459">
    <property type="protein sequence ID" value="QFQ12773.1"/>
    <property type="molecule type" value="Genomic_DNA"/>
</dbReference>
<name>A0A5P8E730_9BACT</name>
<dbReference type="KEGG" id="alq:C7Y71_006930"/>
<dbReference type="AlphaFoldDB" id="A0A5P8E730"/>
<reference evidence="2 3" key="1">
    <citation type="submission" date="2018-11" db="EMBL/GenBank/DDBJ databases">
        <authorList>
            <person name="Na S.W."/>
            <person name="Baik M."/>
        </authorList>
    </citation>
    <scope>NUCLEOTIDE SEQUENCE [LARGE SCALE GENOMIC DNA]</scope>
    <source>
        <strain evidence="2 3">E39</strain>
    </source>
</reference>
<accession>A0A5P8E730</accession>
<sequence length="176" mass="20497">MKNIFYTFIVSVCFFCIHTSVNAIGYFRNDPPADAFFTQNIGGFSICIPNNFKLTRIDSENLNYENGVFGIEITVFRLGEEKVKGGKYKSLQDAFETNADFYSKFGLMLDKENYDNYTSNDTCFAYGPRMYQLGLRKANNFCIINIYHDDENPANDEKNMAYIKEIIEYYFPYIKQ</sequence>
<evidence type="ECO:0000313" key="2">
    <source>
        <dbReference type="EMBL" id="QFQ12773.1"/>
    </source>
</evidence>
<feature type="chain" id="PRO_5024297428" description="Secreted protein" evidence="1">
    <location>
        <begin position="24"/>
        <end position="176"/>
    </location>
</feature>